<sequence length="85" mass="8758">MQPSLSLVVGAAQQKMEKLGLRSASEFGGVETNLGLIILNDIGDSDCFGVGQLAGVRVAEAVGGEVGIIGLEFGFDFLVNVVFSV</sequence>
<proteinExistence type="predicted"/>
<accession>A0A7J6GLM1</accession>
<dbReference type="AlphaFoldDB" id="A0A7J6GLM1"/>
<protein>
    <submittedName>
        <fullName evidence="1">Uncharacterized protein</fullName>
    </submittedName>
</protein>
<comment type="caution">
    <text evidence="1">The sequence shown here is derived from an EMBL/GenBank/DDBJ whole genome shotgun (WGS) entry which is preliminary data.</text>
</comment>
<dbReference type="Proteomes" id="UP000525078">
    <property type="component" value="Unassembled WGS sequence"/>
</dbReference>
<gene>
    <name evidence="1" type="ORF">F8388_023516</name>
</gene>
<evidence type="ECO:0000313" key="2">
    <source>
        <dbReference type="Proteomes" id="UP000525078"/>
    </source>
</evidence>
<organism evidence="1 2">
    <name type="scientific">Cannabis sativa</name>
    <name type="common">Hemp</name>
    <name type="synonym">Marijuana</name>
    <dbReference type="NCBI Taxonomy" id="3483"/>
    <lineage>
        <taxon>Eukaryota</taxon>
        <taxon>Viridiplantae</taxon>
        <taxon>Streptophyta</taxon>
        <taxon>Embryophyta</taxon>
        <taxon>Tracheophyta</taxon>
        <taxon>Spermatophyta</taxon>
        <taxon>Magnoliopsida</taxon>
        <taxon>eudicotyledons</taxon>
        <taxon>Gunneridae</taxon>
        <taxon>Pentapetalae</taxon>
        <taxon>rosids</taxon>
        <taxon>fabids</taxon>
        <taxon>Rosales</taxon>
        <taxon>Cannabaceae</taxon>
        <taxon>Cannabis</taxon>
    </lineage>
</organism>
<name>A0A7J6GLM1_CANSA</name>
<evidence type="ECO:0000313" key="1">
    <source>
        <dbReference type="EMBL" id="KAF4383824.1"/>
    </source>
</evidence>
<reference evidence="1 2" key="1">
    <citation type="journal article" date="2020" name="bioRxiv">
        <title>Sequence and annotation of 42 cannabis genomes reveals extensive copy number variation in cannabinoid synthesis and pathogen resistance genes.</title>
        <authorList>
            <person name="Mckernan K.J."/>
            <person name="Helbert Y."/>
            <person name="Kane L.T."/>
            <person name="Ebling H."/>
            <person name="Zhang L."/>
            <person name="Liu B."/>
            <person name="Eaton Z."/>
            <person name="Mclaughlin S."/>
            <person name="Kingan S."/>
            <person name="Baybayan P."/>
            <person name="Concepcion G."/>
            <person name="Jordan M."/>
            <person name="Riva A."/>
            <person name="Barbazuk W."/>
            <person name="Harkins T."/>
        </authorList>
    </citation>
    <scope>NUCLEOTIDE SEQUENCE [LARGE SCALE GENOMIC DNA]</scope>
    <source>
        <strain evidence="2">cv. Jamaican Lion 4</strain>
        <tissue evidence="1">Leaf</tissue>
    </source>
</reference>
<dbReference type="EMBL" id="JAATIP010000051">
    <property type="protein sequence ID" value="KAF4383824.1"/>
    <property type="molecule type" value="Genomic_DNA"/>
</dbReference>